<gene>
    <name evidence="2" type="ORF">FKW77_004796</name>
</gene>
<protein>
    <submittedName>
        <fullName evidence="2">Uncharacterized protein</fullName>
    </submittedName>
</protein>
<evidence type="ECO:0000256" key="1">
    <source>
        <dbReference type="SAM" id="Coils"/>
    </source>
</evidence>
<dbReference type="OrthoDB" id="10513719at2759"/>
<dbReference type="AlphaFoldDB" id="A0A517LH36"/>
<reference evidence="2 3" key="1">
    <citation type="submission" date="2019-07" db="EMBL/GenBank/DDBJ databases">
        <title>Finished genome of Venturia effusa.</title>
        <authorList>
            <person name="Young C.A."/>
            <person name="Cox M.P."/>
            <person name="Ganley A.R.D."/>
            <person name="David W.J."/>
        </authorList>
    </citation>
    <scope>NUCLEOTIDE SEQUENCE [LARGE SCALE GENOMIC DNA]</scope>
    <source>
        <strain evidence="3">albino</strain>
    </source>
</reference>
<proteinExistence type="predicted"/>
<evidence type="ECO:0000313" key="2">
    <source>
        <dbReference type="EMBL" id="QDS74958.1"/>
    </source>
</evidence>
<name>A0A517LH36_9PEZI</name>
<dbReference type="EMBL" id="CP042196">
    <property type="protein sequence ID" value="QDS74958.1"/>
    <property type="molecule type" value="Genomic_DNA"/>
</dbReference>
<feature type="coiled-coil region" evidence="1">
    <location>
        <begin position="105"/>
        <end position="175"/>
    </location>
</feature>
<keyword evidence="1" id="KW-0175">Coiled coil</keyword>
<sequence>MFFARFFSPYGENEYVPPISINTPKTESLPKARYVCSGLDRLEPAPKTVNHIPQLFGRLCRYFVKDSKTLQSGKCNWCERRFYNKREFFEHGFCRKADSAESPVLETARAWISETEEELNQLERGARAARLRKTPAGTDMERRRRRRATIAAADLDLLKRARDQLERDVRQATKEGRRTLVRRLEVDFLDDYRPGLSPAAGKTLDPTNRRRDRYLGPVIRGVEDVASRVTGRKCRLPLVHH</sequence>
<keyword evidence="3" id="KW-1185">Reference proteome</keyword>
<dbReference type="Proteomes" id="UP000316270">
    <property type="component" value="Chromosome 12"/>
</dbReference>
<evidence type="ECO:0000313" key="3">
    <source>
        <dbReference type="Proteomes" id="UP000316270"/>
    </source>
</evidence>
<accession>A0A517LH36</accession>
<organism evidence="2 3">
    <name type="scientific">Venturia effusa</name>
    <dbReference type="NCBI Taxonomy" id="50376"/>
    <lineage>
        <taxon>Eukaryota</taxon>
        <taxon>Fungi</taxon>
        <taxon>Dikarya</taxon>
        <taxon>Ascomycota</taxon>
        <taxon>Pezizomycotina</taxon>
        <taxon>Dothideomycetes</taxon>
        <taxon>Pleosporomycetidae</taxon>
        <taxon>Venturiales</taxon>
        <taxon>Venturiaceae</taxon>
        <taxon>Venturia</taxon>
    </lineage>
</organism>